<dbReference type="Pfam" id="PF00173">
    <property type="entry name" value="Cyt-b5"/>
    <property type="match status" value="1"/>
</dbReference>
<evidence type="ECO:0000256" key="3">
    <source>
        <dbReference type="SAM" id="Phobius"/>
    </source>
</evidence>
<dbReference type="STRING" id="765915.A0A1Y2HVX0"/>
<organism evidence="5 6">
    <name type="scientific">Catenaria anguillulae PL171</name>
    <dbReference type="NCBI Taxonomy" id="765915"/>
    <lineage>
        <taxon>Eukaryota</taxon>
        <taxon>Fungi</taxon>
        <taxon>Fungi incertae sedis</taxon>
        <taxon>Blastocladiomycota</taxon>
        <taxon>Blastocladiomycetes</taxon>
        <taxon>Blastocladiales</taxon>
        <taxon>Catenariaceae</taxon>
        <taxon>Catenaria</taxon>
    </lineage>
</organism>
<dbReference type="InterPro" id="IPR050577">
    <property type="entry name" value="MAPR/NEUFC/NENF-like"/>
</dbReference>
<feature type="transmembrane region" description="Helical" evidence="3">
    <location>
        <begin position="62"/>
        <end position="81"/>
    </location>
</feature>
<dbReference type="AlphaFoldDB" id="A0A1Y2HVX0"/>
<dbReference type="EMBL" id="MCFL01000011">
    <property type="protein sequence ID" value="ORZ37843.1"/>
    <property type="molecule type" value="Genomic_DNA"/>
</dbReference>
<evidence type="ECO:0000259" key="4">
    <source>
        <dbReference type="SMART" id="SM01117"/>
    </source>
</evidence>
<evidence type="ECO:0000256" key="2">
    <source>
        <dbReference type="SAM" id="MobiDB-lite"/>
    </source>
</evidence>
<evidence type="ECO:0000256" key="1">
    <source>
        <dbReference type="ARBA" id="ARBA00038357"/>
    </source>
</evidence>
<dbReference type="Proteomes" id="UP000193411">
    <property type="component" value="Unassembled WGS sequence"/>
</dbReference>
<dbReference type="FunFam" id="3.10.120.10:FF:000003">
    <property type="entry name" value="membrane-associated progesterone receptor component 1"/>
    <property type="match status" value="1"/>
</dbReference>
<keyword evidence="3" id="KW-0812">Transmembrane</keyword>
<comment type="caution">
    <text evidence="5">The sequence shown here is derived from an EMBL/GenBank/DDBJ whole genome shotgun (WGS) entry which is preliminary data.</text>
</comment>
<protein>
    <submittedName>
        <fullName evidence="5">Cytochrome b5-like heme/steroid binding domain-containing protein</fullName>
    </submittedName>
</protein>
<reference evidence="5 6" key="1">
    <citation type="submission" date="2016-07" db="EMBL/GenBank/DDBJ databases">
        <title>Pervasive Adenine N6-methylation of Active Genes in Fungi.</title>
        <authorList>
            <consortium name="DOE Joint Genome Institute"/>
            <person name="Mondo S.J."/>
            <person name="Dannebaum R.O."/>
            <person name="Kuo R.C."/>
            <person name="Labutti K."/>
            <person name="Haridas S."/>
            <person name="Kuo A."/>
            <person name="Salamov A."/>
            <person name="Ahrendt S.R."/>
            <person name="Lipzen A."/>
            <person name="Sullivan W."/>
            <person name="Andreopoulos W.B."/>
            <person name="Clum A."/>
            <person name="Lindquist E."/>
            <person name="Daum C."/>
            <person name="Ramamoorthy G.K."/>
            <person name="Gryganskyi A."/>
            <person name="Culley D."/>
            <person name="Magnuson J.K."/>
            <person name="James T.Y."/>
            <person name="O'Malley M.A."/>
            <person name="Stajich J.E."/>
            <person name="Spatafora J.W."/>
            <person name="Visel A."/>
            <person name="Grigoriev I.V."/>
        </authorList>
    </citation>
    <scope>NUCLEOTIDE SEQUENCE [LARGE SCALE GENOMIC DNA]</scope>
    <source>
        <strain evidence="5 6">PL171</strain>
    </source>
</reference>
<dbReference type="GO" id="GO:0016020">
    <property type="term" value="C:membrane"/>
    <property type="evidence" value="ECO:0007669"/>
    <property type="project" value="TreeGrafter"/>
</dbReference>
<proteinExistence type="inferred from homology"/>
<feature type="region of interest" description="Disordered" evidence="2">
    <location>
        <begin position="23"/>
        <end position="48"/>
    </location>
</feature>
<feature type="compositionally biased region" description="Pro residues" evidence="2">
    <location>
        <begin position="93"/>
        <end position="104"/>
    </location>
</feature>
<evidence type="ECO:0000313" key="5">
    <source>
        <dbReference type="EMBL" id="ORZ37843.1"/>
    </source>
</evidence>
<dbReference type="PANTHER" id="PTHR10281">
    <property type="entry name" value="MEMBRANE-ASSOCIATED PROGESTERONE RECEPTOR COMPONENT-RELATED"/>
    <property type="match status" value="1"/>
</dbReference>
<feature type="compositionally biased region" description="Polar residues" evidence="2">
    <location>
        <begin position="23"/>
        <end position="34"/>
    </location>
</feature>
<gene>
    <name evidence="5" type="ORF">BCR44DRAFT_1430030</name>
</gene>
<name>A0A1Y2HVX0_9FUNG</name>
<keyword evidence="3" id="KW-0472">Membrane</keyword>
<dbReference type="InterPro" id="IPR001199">
    <property type="entry name" value="Cyt_B5-like_heme/steroid-bd"/>
</dbReference>
<keyword evidence="6" id="KW-1185">Reference proteome</keyword>
<keyword evidence="3" id="KW-1133">Transmembrane helix</keyword>
<comment type="similarity">
    <text evidence="1">Belongs to the cytochrome b5 family. MAPR subfamily.</text>
</comment>
<feature type="region of interest" description="Disordered" evidence="2">
    <location>
        <begin position="88"/>
        <end position="124"/>
    </location>
</feature>
<feature type="domain" description="Cytochrome b5 heme-binding" evidence="4">
    <location>
        <begin position="127"/>
        <end position="223"/>
    </location>
</feature>
<dbReference type="OrthoDB" id="899at2759"/>
<dbReference type="GO" id="GO:0020037">
    <property type="term" value="F:heme binding"/>
    <property type="evidence" value="ECO:0007669"/>
    <property type="project" value="UniProtKB-ARBA"/>
</dbReference>
<dbReference type="PANTHER" id="PTHR10281:SF76">
    <property type="entry name" value="CALCUTTA CUP-RELATED"/>
    <property type="match status" value="1"/>
</dbReference>
<dbReference type="Gene3D" id="3.10.120.10">
    <property type="entry name" value="Cytochrome b5-like heme/steroid binding domain"/>
    <property type="match status" value="1"/>
</dbReference>
<dbReference type="SUPFAM" id="SSF55856">
    <property type="entry name" value="Cytochrome b5-like heme/steroid binding domain"/>
    <property type="match status" value="1"/>
</dbReference>
<dbReference type="SMART" id="SM01117">
    <property type="entry name" value="Cyt-b5"/>
    <property type="match status" value="1"/>
</dbReference>
<evidence type="ECO:0000313" key="6">
    <source>
        <dbReference type="Proteomes" id="UP000193411"/>
    </source>
</evidence>
<accession>A0A1Y2HVX0</accession>
<feature type="compositionally biased region" description="Polar residues" evidence="2">
    <location>
        <begin position="110"/>
        <end position="124"/>
    </location>
</feature>
<dbReference type="InterPro" id="IPR036400">
    <property type="entry name" value="Cyt_B5-like_heme/steroid_sf"/>
</dbReference>
<sequence length="225" mass="24523">MKLLSIQSIAVAAESYDNQHTQVTKPCAATTSPTAHRRGPNNHSSPTVSKAMAAVTPLFPDIPLPLLLAVFFGSISALFFLRSRSRSSSSPNPALPPLPPPNPPRASKQHPPNMTTSNDPPATQLTLTPAQLAQFNNADASLPVYVAIKGIIYDVSSNREMYPCGQSYGLFAGKDASRALAKSSLDEKHIRADWQDLPEEEIKVLDDWVKFYEKKYPKVGRVVAE</sequence>
<dbReference type="GO" id="GO:0012505">
    <property type="term" value="C:endomembrane system"/>
    <property type="evidence" value="ECO:0007669"/>
    <property type="project" value="TreeGrafter"/>
</dbReference>